<evidence type="ECO:0000313" key="9">
    <source>
        <dbReference type="EMBL" id="RHW35211.1"/>
    </source>
</evidence>
<keyword evidence="3" id="KW-1003">Cell membrane</keyword>
<keyword evidence="5 7" id="KW-1133">Transmembrane helix</keyword>
<dbReference type="CDD" id="cd06261">
    <property type="entry name" value="TM_PBP2"/>
    <property type="match status" value="1"/>
</dbReference>
<dbReference type="RefSeq" id="WP_095310528.1">
    <property type="nucleotide sequence ID" value="NZ_JAMAWL010000006.1"/>
</dbReference>
<dbReference type="GO" id="GO:0005886">
    <property type="term" value="C:plasma membrane"/>
    <property type="evidence" value="ECO:0007669"/>
    <property type="project" value="UniProtKB-SubCell"/>
</dbReference>
<dbReference type="InterPro" id="IPR035906">
    <property type="entry name" value="MetI-like_sf"/>
</dbReference>
<feature type="transmembrane region" description="Helical" evidence="7">
    <location>
        <begin position="92"/>
        <end position="118"/>
    </location>
</feature>
<evidence type="ECO:0000259" key="8">
    <source>
        <dbReference type="PROSITE" id="PS50928"/>
    </source>
</evidence>
<keyword evidence="10" id="KW-1185">Reference proteome</keyword>
<dbReference type="PROSITE" id="PS50928">
    <property type="entry name" value="ABC_TM1"/>
    <property type="match status" value="1"/>
</dbReference>
<feature type="domain" description="ABC transmembrane type-1" evidence="8">
    <location>
        <begin position="92"/>
        <end position="276"/>
    </location>
</feature>
<evidence type="ECO:0000313" key="10">
    <source>
        <dbReference type="Proteomes" id="UP000285456"/>
    </source>
</evidence>
<dbReference type="GO" id="GO:0055085">
    <property type="term" value="P:transmembrane transport"/>
    <property type="evidence" value="ECO:0007669"/>
    <property type="project" value="InterPro"/>
</dbReference>
<proteinExistence type="inferred from homology"/>
<feature type="transmembrane region" description="Helical" evidence="7">
    <location>
        <begin position="33"/>
        <end position="53"/>
    </location>
</feature>
<dbReference type="PANTHER" id="PTHR30043:SF1">
    <property type="entry name" value="ABC TRANSPORT SYSTEM PERMEASE PROTEIN P69"/>
    <property type="match status" value="1"/>
</dbReference>
<feature type="transmembrane region" description="Helical" evidence="7">
    <location>
        <begin position="226"/>
        <end position="246"/>
    </location>
</feature>
<comment type="similarity">
    <text evidence="7">Belongs to the binding-protein-dependent transport system permease family.</text>
</comment>
<dbReference type="OrthoDB" id="8557224at2"/>
<dbReference type="Proteomes" id="UP000285456">
    <property type="component" value="Unassembled WGS sequence"/>
</dbReference>
<comment type="caution">
    <text evidence="9">The sequence shown here is derived from an EMBL/GenBank/DDBJ whole genome shotgun (WGS) entry which is preliminary data.</text>
</comment>
<gene>
    <name evidence="9" type="ORF">D1B32_00910</name>
</gene>
<feature type="transmembrane region" description="Helical" evidence="7">
    <location>
        <begin position="130"/>
        <end position="153"/>
    </location>
</feature>
<keyword evidence="4 7" id="KW-0812">Transmembrane</keyword>
<dbReference type="Pfam" id="PF00528">
    <property type="entry name" value="BPD_transp_1"/>
    <property type="match status" value="1"/>
</dbReference>
<dbReference type="InterPro" id="IPR000515">
    <property type="entry name" value="MetI-like"/>
</dbReference>
<dbReference type="EMBL" id="QWEH01000001">
    <property type="protein sequence ID" value="RHW35211.1"/>
    <property type="molecule type" value="Genomic_DNA"/>
</dbReference>
<organism evidence="9 10">
    <name type="scientific">Oceanobacillus profundus</name>
    <dbReference type="NCBI Taxonomy" id="372463"/>
    <lineage>
        <taxon>Bacteria</taxon>
        <taxon>Bacillati</taxon>
        <taxon>Bacillota</taxon>
        <taxon>Bacilli</taxon>
        <taxon>Bacillales</taxon>
        <taxon>Bacillaceae</taxon>
        <taxon>Oceanobacillus</taxon>
    </lineage>
</organism>
<evidence type="ECO:0000256" key="7">
    <source>
        <dbReference type="RuleBase" id="RU363032"/>
    </source>
</evidence>
<evidence type="ECO:0000256" key="6">
    <source>
        <dbReference type="ARBA" id="ARBA00023136"/>
    </source>
</evidence>
<evidence type="ECO:0000256" key="4">
    <source>
        <dbReference type="ARBA" id="ARBA00022692"/>
    </source>
</evidence>
<keyword evidence="6 7" id="KW-0472">Membrane</keyword>
<dbReference type="PANTHER" id="PTHR30043">
    <property type="entry name" value="PHOSPHONATES TRANSPORT SYSTEM PERMEASE PROTEIN"/>
    <property type="match status" value="1"/>
</dbReference>
<accession>A0A417YN21</accession>
<name>A0A417YN21_9BACI</name>
<evidence type="ECO:0000256" key="1">
    <source>
        <dbReference type="ARBA" id="ARBA00004651"/>
    </source>
</evidence>
<sequence>MEMLRGGAQPKQTYIKRTRTGRINIKAGNKVELVTKWTIAMLAVLTIMAFFFFDYTGLQLERAITETAYNLKTMFLEPTLSHFSWGEAFHQIGITVGLGVLATVIGAIIALFLAFLAAENLSKPWISKSVRVVVAFIRAVPTVLWVLIFAIAAGLGSEAAVLGMLFHSIAYLVKAFSESFEEVDRGILEAMRATGSNWWHMVTHGVLPSTFTYLLSWTFLRFEINFGVAVAMGAAAGAGGIGFELFMASGFYFDLREVGFITYAILIIAIILEIVSTQLKNRYFPAAAKN</sequence>
<comment type="subcellular location">
    <subcellularLocation>
        <location evidence="1 7">Cell membrane</location>
        <topology evidence="1 7">Multi-pass membrane protein</topology>
    </subcellularLocation>
</comment>
<reference evidence="9 10" key="1">
    <citation type="journal article" date="2007" name="Int. J. Syst. Evol. Microbiol.">
        <title>Oceanobacillus profundus sp. nov., isolated from a deep-sea sediment core.</title>
        <authorList>
            <person name="Kim Y.G."/>
            <person name="Choi D.H."/>
            <person name="Hyun S."/>
            <person name="Cho B.C."/>
        </authorList>
    </citation>
    <scope>NUCLEOTIDE SEQUENCE [LARGE SCALE GENOMIC DNA]</scope>
    <source>
        <strain evidence="9 10">DSM 18246</strain>
    </source>
</reference>
<evidence type="ECO:0000256" key="3">
    <source>
        <dbReference type="ARBA" id="ARBA00022475"/>
    </source>
</evidence>
<protein>
    <submittedName>
        <fullName evidence="9">ABC transporter permease subunit</fullName>
    </submittedName>
</protein>
<feature type="transmembrane region" description="Helical" evidence="7">
    <location>
        <begin position="258"/>
        <end position="275"/>
    </location>
</feature>
<evidence type="ECO:0000256" key="5">
    <source>
        <dbReference type="ARBA" id="ARBA00022989"/>
    </source>
</evidence>
<dbReference type="Gene3D" id="1.10.3720.10">
    <property type="entry name" value="MetI-like"/>
    <property type="match status" value="1"/>
</dbReference>
<feature type="transmembrane region" description="Helical" evidence="7">
    <location>
        <begin position="198"/>
        <end position="220"/>
    </location>
</feature>
<dbReference type="AlphaFoldDB" id="A0A417YN21"/>
<keyword evidence="2 7" id="KW-0813">Transport</keyword>
<evidence type="ECO:0000256" key="2">
    <source>
        <dbReference type="ARBA" id="ARBA00022448"/>
    </source>
</evidence>
<dbReference type="SUPFAM" id="SSF161098">
    <property type="entry name" value="MetI-like"/>
    <property type="match status" value="1"/>
</dbReference>